<evidence type="ECO:0000313" key="8">
    <source>
        <dbReference type="EMBL" id="WXB07654.1"/>
    </source>
</evidence>
<dbReference type="Proteomes" id="UP001374803">
    <property type="component" value="Chromosome"/>
</dbReference>
<dbReference type="InterPro" id="IPR051200">
    <property type="entry name" value="Host-pathogen_enzymatic-act"/>
</dbReference>
<dbReference type="EMBL" id="CP089983">
    <property type="protein sequence ID" value="WXB07654.1"/>
    <property type="molecule type" value="Genomic_DNA"/>
</dbReference>
<evidence type="ECO:0000256" key="5">
    <source>
        <dbReference type="SAM" id="MobiDB-lite"/>
    </source>
</evidence>
<sequence>MKEEVLMVCPGHARSFLRRSVVSSLALFVGSSFAGSANADASFGSGSSGFTTFESGQVRPLALSPSGRLLFATNTPDNRLEVFEVRSNTLVHRSSVPTGLEPVAVAVRSENEVWVVNHLSDSVSIVSFDDPGHGRVVRTLHVGDEPRDIVFAGRGRAKAFITTAHRGQNAPYDPQLSTQGVGRADVWVFDANRPGDTLGGTPQAILNLFTDTPRALAVSTDGTTVYAAGFHSGNKTQTINEGFIPNGGEANGGLPAPNTNFQGIVQPEVGLIVRHNGANWVDELGRSWDSAVRFSLPDKDVFAIDATANPPVLRPGAFAGVGTVLFNMAVNPVSGKVYVSNTEAFNEVRFEGAGNFSGSSVRGHLHESRITVLGMGTVTPRHLNKHIDYGTCCAPVPNAETEKSLAFPQSMAVSADGRLLYVSALGSSKVGIFRTAELESDSFVPNEGDQIPVSGGGPTGLVLDDARQHLYVLTRFDNAISILDPASRREIAHVPMYNPEPLAVVRGRKFLYDARFSSAHGDSACASCHVFGDFDSLAWDLGNPDNPVVNNPGPFVGPPTTVDPNFHPMKGPMTTQSLRGMANHGPMHWRGDRTGGNDTPSAQPDSGSFDENAGFLKFNPAFADLVGRSEPIPDADMQSFTDFILQVTYPPNPIRALDDSLTADQKAGRDFFFGPPSLKGEFNCVACHKLDPQGNPGSSAPGFFGTAGESSFDCITQVLKIPHLRNQYQKVGMFGMAEAPFINPGNNEFLGDQVRGFGFSHDGSFDSVFRFVSLTAFTRGPGNPEGMPTGPEGDRTRRQLESFQLAFDSNLKPIVGQQVTLTARNKASASPRIDLLLARADAHDCDLVARTHLGRSESGFLYLGNGQFTTNHRGLPPVDEKLLRRAATSGGQAVTYTCVPPGSGIRIGLDRDSDGTWDGDEQDAATDPSDPASQP</sequence>
<accession>A0ABZ2L9Q1</accession>
<dbReference type="InterPro" id="IPR011044">
    <property type="entry name" value="Quino_amine_DH_bsu"/>
</dbReference>
<evidence type="ECO:0000256" key="4">
    <source>
        <dbReference type="PROSITE-ProRule" id="PRU00433"/>
    </source>
</evidence>
<keyword evidence="6" id="KW-0732">Signal</keyword>
<reference evidence="8" key="1">
    <citation type="submission" date="2021-12" db="EMBL/GenBank/DDBJ databases">
        <title>Discovery of the Pendulisporaceae a myxobacterial family with distinct sporulation behavior and unique specialized metabolism.</title>
        <authorList>
            <person name="Garcia R."/>
            <person name="Popoff A."/>
            <person name="Bader C.D."/>
            <person name="Loehr J."/>
            <person name="Walesch S."/>
            <person name="Walt C."/>
            <person name="Boldt J."/>
            <person name="Bunk B."/>
            <person name="Haeckl F.J.F.P.J."/>
            <person name="Gunesch A.P."/>
            <person name="Birkelbach J."/>
            <person name="Nuebel U."/>
            <person name="Pietschmann T."/>
            <person name="Bach T."/>
            <person name="Mueller R."/>
        </authorList>
    </citation>
    <scope>NUCLEOTIDE SEQUENCE</scope>
    <source>
        <strain evidence="8">MSr11367</strain>
    </source>
</reference>
<evidence type="ECO:0000313" key="9">
    <source>
        <dbReference type="Proteomes" id="UP001374803"/>
    </source>
</evidence>
<dbReference type="InterPro" id="IPR036909">
    <property type="entry name" value="Cyt_c-like_dom_sf"/>
</dbReference>
<proteinExistence type="predicted"/>
<feature type="domain" description="Cytochrome c" evidence="7">
    <location>
        <begin position="502"/>
        <end position="648"/>
    </location>
</feature>
<feature type="signal peptide" evidence="6">
    <location>
        <begin position="1"/>
        <end position="34"/>
    </location>
</feature>
<evidence type="ECO:0000256" key="6">
    <source>
        <dbReference type="SAM" id="SignalP"/>
    </source>
</evidence>
<dbReference type="PANTHER" id="PTHR47197">
    <property type="entry name" value="PROTEIN NIRF"/>
    <property type="match status" value="1"/>
</dbReference>
<keyword evidence="1 4" id="KW-0349">Heme</keyword>
<feature type="chain" id="PRO_5045152589" description="Cytochrome c domain-containing protein" evidence="6">
    <location>
        <begin position="35"/>
        <end position="935"/>
    </location>
</feature>
<evidence type="ECO:0000256" key="2">
    <source>
        <dbReference type="ARBA" id="ARBA00022723"/>
    </source>
</evidence>
<dbReference type="Gene3D" id="2.130.10.10">
    <property type="entry name" value="YVTN repeat-like/Quinoprotein amine dehydrogenase"/>
    <property type="match status" value="2"/>
</dbReference>
<feature type="region of interest" description="Disordered" evidence="5">
    <location>
        <begin position="905"/>
        <end position="935"/>
    </location>
</feature>
<dbReference type="SUPFAM" id="SSF50969">
    <property type="entry name" value="YVTN repeat-like/Quinoprotein amine dehydrogenase"/>
    <property type="match status" value="1"/>
</dbReference>
<name>A0ABZ2L9Q1_9BACT</name>
<feature type="compositionally biased region" description="Acidic residues" evidence="5">
    <location>
        <begin position="915"/>
        <end position="924"/>
    </location>
</feature>
<dbReference type="InterPro" id="IPR009056">
    <property type="entry name" value="Cyt_c-like_dom"/>
</dbReference>
<dbReference type="PROSITE" id="PS51007">
    <property type="entry name" value="CYTC"/>
    <property type="match status" value="2"/>
</dbReference>
<keyword evidence="9" id="KW-1185">Reference proteome</keyword>
<gene>
    <name evidence="8" type="ORF">LVJ94_10470</name>
</gene>
<keyword evidence="3 4" id="KW-0408">Iron</keyword>
<feature type="domain" description="Cytochrome c" evidence="7">
    <location>
        <begin position="663"/>
        <end position="776"/>
    </location>
</feature>
<evidence type="ECO:0000259" key="7">
    <source>
        <dbReference type="PROSITE" id="PS51007"/>
    </source>
</evidence>
<dbReference type="SUPFAM" id="SSF46626">
    <property type="entry name" value="Cytochrome c"/>
    <property type="match status" value="2"/>
</dbReference>
<evidence type="ECO:0000256" key="1">
    <source>
        <dbReference type="ARBA" id="ARBA00022617"/>
    </source>
</evidence>
<evidence type="ECO:0000256" key="3">
    <source>
        <dbReference type="ARBA" id="ARBA00023004"/>
    </source>
</evidence>
<protein>
    <recommendedName>
        <fullName evidence="7">Cytochrome c domain-containing protein</fullName>
    </recommendedName>
</protein>
<organism evidence="8 9">
    <name type="scientific">Pendulispora rubella</name>
    <dbReference type="NCBI Taxonomy" id="2741070"/>
    <lineage>
        <taxon>Bacteria</taxon>
        <taxon>Pseudomonadati</taxon>
        <taxon>Myxococcota</taxon>
        <taxon>Myxococcia</taxon>
        <taxon>Myxococcales</taxon>
        <taxon>Sorangiineae</taxon>
        <taxon>Pendulisporaceae</taxon>
        <taxon>Pendulispora</taxon>
    </lineage>
</organism>
<dbReference type="PANTHER" id="PTHR47197:SF3">
    <property type="entry name" value="DIHYDRO-HEME D1 DEHYDROGENASE"/>
    <property type="match status" value="1"/>
</dbReference>
<dbReference type="InterPro" id="IPR015943">
    <property type="entry name" value="WD40/YVTN_repeat-like_dom_sf"/>
</dbReference>
<keyword evidence="2 4" id="KW-0479">Metal-binding</keyword>